<dbReference type="Proteomes" id="UP000198588">
    <property type="component" value="Unassembled WGS sequence"/>
</dbReference>
<proteinExistence type="predicted"/>
<name>A0A1G5VBQ7_9HYPH</name>
<dbReference type="OrthoDB" id="8085423at2"/>
<dbReference type="RefSeq" id="WP_143019379.1">
    <property type="nucleotide sequence ID" value="NZ_FMXM01000002.1"/>
</dbReference>
<dbReference type="EMBL" id="FMXM01000002">
    <property type="protein sequence ID" value="SDA42455.1"/>
    <property type="molecule type" value="Genomic_DNA"/>
</dbReference>
<protein>
    <submittedName>
        <fullName evidence="1">Uncharacterized protein</fullName>
    </submittedName>
</protein>
<dbReference type="AlphaFoldDB" id="A0A1G5VBQ7"/>
<accession>A0A1G5VBQ7</accession>
<organism evidence="1 2">
    <name type="scientific">Mesorhizobium qingshengii</name>
    <dbReference type="NCBI Taxonomy" id="1165689"/>
    <lineage>
        <taxon>Bacteria</taxon>
        <taxon>Pseudomonadati</taxon>
        <taxon>Pseudomonadota</taxon>
        <taxon>Alphaproteobacteria</taxon>
        <taxon>Hyphomicrobiales</taxon>
        <taxon>Phyllobacteriaceae</taxon>
        <taxon>Mesorhizobium</taxon>
    </lineage>
</organism>
<reference evidence="1 2" key="1">
    <citation type="submission" date="2016-10" db="EMBL/GenBank/DDBJ databases">
        <authorList>
            <person name="de Groot N.N."/>
        </authorList>
    </citation>
    <scope>NUCLEOTIDE SEQUENCE [LARGE SCALE GENOMIC DNA]</scope>
    <source>
        <strain evidence="1 2">CGMCC 1.12097</strain>
    </source>
</reference>
<sequence length="96" mass="10149">MNAHIPTVEPFCVPDTFVTGSAPLQFLGENIRLTLLVAQRCTHDGTTENAIVSKLVGSRSDMLQIAAAILRGCSTNNSADDAEGVAQFLQAPAGRH</sequence>
<gene>
    <name evidence="1" type="ORF">SAMN02927914_00429</name>
</gene>
<evidence type="ECO:0000313" key="2">
    <source>
        <dbReference type="Proteomes" id="UP000198588"/>
    </source>
</evidence>
<evidence type="ECO:0000313" key="1">
    <source>
        <dbReference type="EMBL" id="SDA42455.1"/>
    </source>
</evidence>